<dbReference type="GO" id="GO:0043139">
    <property type="term" value="F:5'-3' DNA helicase activity"/>
    <property type="evidence" value="ECO:0007669"/>
    <property type="project" value="UniProtKB-EC"/>
</dbReference>
<organism evidence="6 7">
    <name type="scientific">Fusarium oxysporum f. sp. conglutinans</name>
    <dbReference type="NCBI Taxonomy" id="100902"/>
    <lineage>
        <taxon>Eukaryota</taxon>
        <taxon>Fungi</taxon>
        <taxon>Dikarya</taxon>
        <taxon>Ascomycota</taxon>
        <taxon>Pezizomycotina</taxon>
        <taxon>Sordariomycetes</taxon>
        <taxon>Hypocreomycetidae</taxon>
        <taxon>Hypocreales</taxon>
        <taxon>Nectriaceae</taxon>
        <taxon>Fusarium</taxon>
        <taxon>Fusarium oxysporum species complex</taxon>
    </lineage>
</organism>
<feature type="domain" description="DUF6570" evidence="5">
    <location>
        <begin position="75"/>
        <end position="205"/>
    </location>
</feature>
<dbReference type="GO" id="GO:0005524">
    <property type="term" value="F:ATP binding"/>
    <property type="evidence" value="ECO:0007669"/>
    <property type="project" value="UniProtKB-KW"/>
</dbReference>
<dbReference type="SUPFAM" id="SSF52540">
    <property type="entry name" value="P-loop containing nucleoside triphosphate hydrolases"/>
    <property type="match status" value="2"/>
</dbReference>
<keyword evidence="1" id="KW-0547">Nucleotide-binding</keyword>
<dbReference type="InterPro" id="IPR025476">
    <property type="entry name" value="Helitron_helicase-like"/>
</dbReference>
<comment type="catalytic activity">
    <reaction evidence="1">
        <text>ATP + H2O = ADP + phosphate + H(+)</text>
        <dbReference type="Rhea" id="RHEA:13065"/>
        <dbReference type="ChEBI" id="CHEBI:15377"/>
        <dbReference type="ChEBI" id="CHEBI:15378"/>
        <dbReference type="ChEBI" id="CHEBI:30616"/>
        <dbReference type="ChEBI" id="CHEBI:43474"/>
        <dbReference type="ChEBI" id="CHEBI:456216"/>
        <dbReference type="EC" id="5.6.2.3"/>
    </reaction>
</comment>
<feature type="compositionally biased region" description="Basic and acidic residues" evidence="2">
    <location>
        <begin position="1456"/>
        <end position="1470"/>
    </location>
</feature>
<name>A0A8H6GHR2_FUSOX</name>
<dbReference type="Pfam" id="PF20209">
    <property type="entry name" value="DUF6570"/>
    <property type="match status" value="1"/>
</dbReference>
<sequence>MERRDFELPDPDWMRDLSHCPLSDRDKELLEKFWTELENDRMEHCARCQETWFDMGLKGGICKRCIARDKNKKEDEPWFFSAENQLDFGLIPAFLPQLTIVEEMLIARVHVFVNVMQVRGQQYKYRGHIVHFLRDVGKVYSQLPLLPPELDVILLRPPTASEHAHLNRQFRRQFRVRRRCLQEWLNFLSNNHPGYRGITVCQKRMSVLPEDGDVLDQVATAAVTDPLSANLVPDLLPEDTEMEALRSHVLGEERGEHLPVRPSTQHQLEMPDIRRTPINEFNHSQALLSLAFPTLFPRGQADFVEPRLRPIKYADYIQHALRWHDGRFARHPTFRFVVFNTLMRAQARAKSSYFVKEYQQRQGLITRDDLLEAFQNPESAEAQQLLNSINRQTAQLRGTRPYWYRKRRELESYAYNLDCPGAFITFSPADLHWRSLYQHLPQFQDWQELPEQQRMGMSSKLLRDNPHIAAWHFYRRFGLFRDIVLKQKFNVTDYWNRYEWQGRGSSHCHGLFWMDGAPSVDLENEHLRKEFARIWRFHVTAFNPEPARVRQQGEGNPLAVNPLQHPLTFQWLSQVLNRCQRHHCSETYCLRKKKGSEEISCRFFFPRDTRDTADVVRRQGQSYFSFEAARNDSLMNHYNRCLSLGWLANIDISPCTSLQAVINYAAKYCSKMEKRTDSYASMGRQILPYVSHQNPLLSFASRLMNKLLTERDFSGQEICHVLLNCELQEGTRVIRAVDCRPYEQQGRSLRLQGDHDDAEVVGIYEKYLSRPPLHEELTYLDFLANWNTSKRDGRKWTRWSRQAKPRVLYYFPRYKSNHQHHQYDDFCRVKLMLAHPHRDPNELRKINGVEYNSYASAAEFCYGNHRHPDDYYGTPNAEERRPDPDEFEEEFHEPDLLEEDWLELARQLPDCPPSQEAIDLLGRRDIDIQYDWTPHVGRYADPGIVQGDYWRQRIEQNRLYMDVEDMPLEVRDALNPEQRIVYDTFIGHFQCGSEEQILLHVDGGGGTGKSYMIKVLSSHLQRLAGNRPSPIWRAAPTGVASNQIMGTTLHSLLRLPMDRAFTELSPADANAIQKKLRDVRYLVIDEKSMLGLRQLSWIDKRLRQVFPARAAEFFGGISIILVGDFFQLPPIANKPLYFDGPLKDLHEVSGQTAYRAFNHTVFLKKVQRQQGDDQAGFRLALEELRGLKLSIESWKLLSQRVQVKLSQREEDTFDAALRIYSKKARVNEYNYEHLVRLKHPAIQVMAKNIGNGADKATSEQAGNLAGQFPPAGLVNGAQGTVYDIGWAPGADAHRDPPSVIMMVMDNDDDTGQEQGNDSGLSNQTDGSQPSQKDTNQVTQNNENQPGQKDTNDVGQNNGEQPGQINVNQATQNNETQPEQKDTNDVGQNNGEQPGQVNVNQATHNNEAQPGQKDANHVGQINGNQSTNENPFLSGFFKRKVDKDNSANNARAFSPVVEDHNPKKAKTDHSFSFKPFAEAKTAPISPRAQTTTRTSPFPEDDGGGDPDLEKDLVGSQACPENMTTLGLVKEGKRPRYLNEYRIDGRSILRIETLKDGKFDENAAEVLPVTGGKYQALHADKKWRDVAYVLGVAAFGSELNYEEFLCKLDPENPSKFKWMQTVLIGIRWVDQTVTFVNRQWWRNNYEARDLSAKQTYLDRKEDGYRYWYKTRDDPEWRTRVNHKAFEDYRLFKWAFLYEKRYYQAMNPGEPFEIRDRTKSPSPMDSEVAKFRAMTVEESPSSKIYQSVETSLPDDDEGFDSDSRHSTQSRYKSSSRPKAHRDASQRVEPNGSPRPRNKHRFSTMRRFQQPLGTTPRSMVVAH</sequence>
<feature type="domain" description="Helitron helicase-like" evidence="4">
    <location>
        <begin position="316"/>
        <end position="511"/>
    </location>
</feature>
<keyword evidence="1" id="KW-0233">DNA recombination</keyword>
<comment type="similarity">
    <text evidence="1">Belongs to the helicase family.</text>
</comment>
<feature type="compositionally biased region" description="Polar residues" evidence="2">
    <location>
        <begin position="1418"/>
        <end position="1430"/>
    </location>
</feature>
<keyword evidence="1" id="KW-0234">DNA repair</keyword>
<evidence type="ECO:0000256" key="1">
    <source>
        <dbReference type="RuleBase" id="RU363044"/>
    </source>
</evidence>
<evidence type="ECO:0000256" key="2">
    <source>
        <dbReference type="SAM" id="MobiDB-lite"/>
    </source>
</evidence>
<feature type="compositionally biased region" description="Polar residues" evidence="2">
    <location>
        <begin position="1312"/>
        <end position="1376"/>
    </location>
</feature>
<feature type="domain" description="DNA helicase Pif1-like DEAD-box helicase" evidence="3">
    <location>
        <begin position="974"/>
        <end position="1137"/>
    </location>
</feature>
<dbReference type="GO" id="GO:0016787">
    <property type="term" value="F:hydrolase activity"/>
    <property type="evidence" value="ECO:0007669"/>
    <property type="project" value="UniProtKB-KW"/>
</dbReference>
<comment type="caution">
    <text evidence="6">The sequence shown here is derived from an EMBL/GenBank/DDBJ whole genome shotgun (WGS) entry which is preliminary data.</text>
</comment>
<dbReference type="EMBL" id="JACDXP010000010">
    <property type="protein sequence ID" value="KAF6518457.1"/>
    <property type="molecule type" value="Genomic_DNA"/>
</dbReference>
<evidence type="ECO:0000259" key="3">
    <source>
        <dbReference type="Pfam" id="PF05970"/>
    </source>
</evidence>
<comment type="cofactor">
    <cofactor evidence="1">
        <name>Mg(2+)</name>
        <dbReference type="ChEBI" id="CHEBI:18420"/>
    </cofactor>
</comment>
<dbReference type="InterPro" id="IPR046700">
    <property type="entry name" value="DUF6570"/>
</dbReference>
<reference evidence="6 7" key="1">
    <citation type="journal article" date="2020" name="bioRxiv">
        <title>A chromosome-scale genome assembly for the Fusarium oxysporum strain Fo5176 to establish a model Arabidopsis-fungal pathosystem.</title>
        <authorList>
            <person name="Fokkens L."/>
            <person name="Guo L."/>
            <person name="Dora S."/>
            <person name="Wang B."/>
            <person name="Ye K."/>
            <person name="Sanchez-Rodriguez C."/>
            <person name="Croll D."/>
        </authorList>
    </citation>
    <scope>NUCLEOTIDE SEQUENCE [LARGE SCALE GENOMIC DNA]</scope>
    <source>
        <strain evidence="6 7">Fo5176</strain>
    </source>
</reference>
<feature type="compositionally biased region" description="Polar residues" evidence="2">
    <location>
        <begin position="1384"/>
        <end position="1408"/>
    </location>
</feature>
<dbReference type="Pfam" id="PF14214">
    <property type="entry name" value="Helitron_like_N"/>
    <property type="match status" value="1"/>
</dbReference>
<dbReference type="Proteomes" id="UP000593570">
    <property type="component" value="Unassembled WGS sequence"/>
</dbReference>
<feature type="compositionally biased region" description="Polar residues" evidence="2">
    <location>
        <begin position="1736"/>
        <end position="1747"/>
    </location>
</feature>
<dbReference type="InterPro" id="IPR027417">
    <property type="entry name" value="P-loop_NTPase"/>
</dbReference>
<evidence type="ECO:0000313" key="7">
    <source>
        <dbReference type="Proteomes" id="UP000593570"/>
    </source>
</evidence>
<proteinExistence type="inferred from homology"/>
<dbReference type="Gene3D" id="3.40.50.300">
    <property type="entry name" value="P-loop containing nucleotide triphosphate hydrolases"/>
    <property type="match status" value="1"/>
</dbReference>
<evidence type="ECO:0000259" key="4">
    <source>
        <dbReference type="Pfam" id="PF14214"/>
    </source>
</evidence>
<dbReference type="EC" id="5.6.2.3" evidence="1"/>
<dbReference type="InterPro" id="IPR010285">
    <property type="entry name" value="DNA_helicase_pif1-like_DEAD"/>
</dbReference>
<keyword evidence="1" id="KW-0227">DNA damage</keyword>
<accession>A0A8H6GHR2</accession>
<keyword evidence="1" id="KW-0347">Helicase</keyword>
<keyword evidence="1" id="KW-0378">Hydrolase</keyword>
<feature type="region of interest" description="Disordered" evidence="2">
    <location>
        <begin position="1736"/>
        <end position="1819"/>
    </location>
</feature>
<protein>
    <recommendedName>
        <fullName evidence="1">ATP-dependent DNA helicase</fullName>
        <ecNumber evidence="1">5.6.2.3</ecNumber>
    </recommendedName>
</protein>
<dbReference type="Pfam" id="PF05970">
    <property type="entry name" value="PIF1"/>
    <property type="match status" value="1"/>
</dbReference>
<dbReference type="PANTHER" id="PTHR47642">
    <property type="entry name" value="ATP-DEPENDENT DNA HELICASE"/>
    <property type="match status" value="1"/>
</dbReference>
<dbReference type="InterPro" id="IPR051055">
    <property type="entry name" value="PIF1_helicase"/>
</dbReference>
<keyword evidence="1" id="KW-0067">ATP-binding</keyword>
<feature type="region of interest" description="Disordered" evidence="2">
    <location>
        <begin position="1293"/>
        <end position="1431"/>
    </location>
</feature>
<dbReference type="GO" id="GO:0000723">
    <property type="term" value="P:telomere maintenance"/>
    <property type="evidence" value="ECO:0007669"/>
    <property type="project" value="InterPro"/>
</dbReference>
<dbReference type="GO" id="GO:0006281">
    <property type="term" value="P:DNA repair"/>
    <property type="evidence" value="ECO:0007669"/>
    <property type="project" value="UniProtKB-KW"/>
</dbReference>
<evidence type="ECO:0000259" key="5">
    <source>
        <dbReference type="Pfam" id="PF20209"/>
    </source>
</evidence>
<feature type="region of interest" description="Disordered" evidence="2">
    <location>
        <begin position="1450"/>
        <end position="1515"/>
    </location>
</feature>
<gene>
    <name evidence="6" type="ORF">HZS61_002535</name>
</gene>
<evidence type="ECO:0000313" key="6">
    <source>
        <dbReference type="EMBL" id="KAF6518457.1"/>
    </source>
</evidence>
<dbReference type="GO" id="GO:0006310">
    <property type="term" value="P:DNA recombination"/>
    <property type="evidence" value="ECO:0007669"/>
    <property type="project" value="UniProtKB-KW"/>
</dbReference>